<accession>A0ACB7XJH4</accession>
<keyword evidence="2" id="KW-1185">Reference proteome</keyword>
<reference evidence="1 2" key="1">
    <citation type="journal article" date="2021" name="Hortic Res">
        <title>High-quality reference genome and annotation aids understanding of berry development for evergreen blueberry (Vaccinium darrowii).</title>
        <authorList>
            <person name="Yu J."/>
            <person name="Hulse-Kemp A.M."/>
            <person name="Babiker E."/>
            <person name="Staton M."/>
        </authorList>
    </citation>
    <scope>NUCLEOTIDE SEQUENCE [LARGE SCALE GENOMIC DNA]</scope>
    <source>
        <strain evidence="2">cv. NJ 8807/NJ 8810</strain>
        <tissue evidence="1">Young leaf</tissue>
    </source>
</reference>
<dbReference type="Proteomes" id="UP000828048">
    <property type="component" value="Chromosome 10"/>
</dbReference>
<organism evidence="1 2">
    <name type="scientific">Vaccinium darrowii</name>
    <dbReference type="NCBI Taxonomy" id="229202"/>
    <lineage>
        <taxon>Eukaryota</taxon>
        <taxon>Viridiplantae</taxon>
        <taxon>Streptophyta</taxon>
        <taxon>Embryophyta</taxon>
        <taxon>Tracheophyta</taxon>
        <taxon>Spermatophyta</taxon>
        <taxon>Magnoliopsida</taxon>
        <taxon>eudicotyledons</taxon>
        <taxon>Gunneridae</taxon>
        <taxon>Pentapetalae</taxon>
        <taxon>asterids</taxon>
        <taxon>Ericales</taxon>
        <taxon>Ericaceae</taxon>
        <taxon>Vaccinioideae</taxon>
        <taxon>Vaccinieae</taxon>
        <taxon>Vaccinium</taxon>
    </lineage>
</organism>
<gene>
    <name evidence="1" type="ORF">Vadar_023411</name>
</gene>
<evidence type="ECO:0000313" key="2">
    <source>
        <dbReference type="Proteomes" id="UP000828048"/>
    </source>
</evidence>
<evidence type="ECO:0000313" key="1">
    <source>
        <dbReference type="EMBL" id="KAH7840927.1"/>
    </source>
</evidence>
<proteinExistence type="predicted"/>
<dbReference type="EMBL" id="CM037160">
    <property type="protein sequence ID" value="KAH7840927.1"/>
    <property type="molecule type" value="Genomic_DNA"/>
</dbReference>
<name>A0ACB7XJH4_9ERIC</name>
<protein>
    <submittedName>
        <fullName evidence="1">Uncharacterized protein</fullName>
    </submittedName>
</protein>
<comment type="caution">
    <text evidence="1">The sequence shown here is derived from an EMBL/GenBank/DDBJ whole genome shotgun (WGS) entry which is preliminary data.</text>
</comment>
<sequence>MAEQKRLVVEVEPAKERRMESLRLGQRIAVYLPKTVFHRLTALIAAGTFSGVMESPSSRSKGMGVEMDSYGSESQSESSPRNADRPTFVDNNVNGNMESLTDEAETATEQSTPILITQLQSLERHASEVYTQYIFKMFQDEILRESALVVANRVDEGEVRRLYYLEHYAQREGNWTVEYNPVDNQIKCCCLMFESFGLPCCHMISVMKYEHLLAIPESLIMPRWTRRARPQQPTLGQISPSMTSMSRYGILSSGYNLMSFYASHTHESFQHARQVSHEMTSWMRECWEKVKKLRTSDVGEPSSVGSLFGVADPLIVNTKGNPGNNAESKGTRKPRRCRVCQSIGHDKRTCPKLKSKE</sequence>